<dbReference type="Proteomes" id="UP001165186">
    <property type="component" value="Unassembled WGS sequence"/>
</dbReference>
<evidence type="ECO:0000313" key="2">
    <source>
        <dbReference type="Proteomes" id="UP001165186"/>
    </source>
</evidence>
<comment type="caution">
    <text evidence="1">The sequence shown here is derived from an EMBL/GenBank/DDBJ whole genome shotgun (WGS) entry which is preliminary data.</text>
</comment>
<evidence type="ECO:0000313" key="1">
    <source>
        <dbReference type="EMBL" id="GME37994.1"/>
    </source>
</evidence>
<reference evidence="1" key="1">
    <citation type="submission" date="2024-09" db="EMBL/GenBank/DDBJ databases">
        <title>Draft Genome Sequences of Neofusicoccum parvum.</title>
        <authorList>
            <person name="Ashida A."/>
            <person name="Camagna M."/>
            <person name="Tanaka A."/>
            <person name="Takemoto D."/>
        </authorList>
    </citation>
    <scope>NUCLEOTIDE SEQUENCE</scope>
    <source>
        <strain evidence="1">PPO83</strain>
    </source>
</reference>
<dbReference type="EMBL" id="BSXG01000081">
    <property type="protein sequence ID" value="GME37994.1"/>
    <property type="molecule type" value="Genomic_DNA"/>
</dbReference>
<sequence length="202" mass="20640">MKSTTATTILAALTLGLLATAAPVDPDSYDIGGGFPPYDPGDLDGDGIPDWKETVPWVEPPNFPKAAYGAPPPGPFYPPVPGNYKRDAEAHPPAWGPPPKQWGPPPNPWGPPPNPWGPPPNPWGPPAGGPNVCSGNNNVAACCNGGDCAVVPQNALSGLLGLNLGIGALNQACSSNQQINCCEQNGGGLINLQSCGSLLDIL</sequence>
<gene>
    <name evidence="1" type="primary">g11596</name>
    <name evidence="1" type="ORF">NpPPO83_00011596</name>
</gene>
<proteinExistence type="predicted"/>
<keyword evidence="2" id="KW-1185">Reference proteome</keyword>
<organism evidence="1 2">
    <name type="scientific">Neofusicoccum parvum</name>
    <dbReference type="NCBI Taxonomy" id="310453"/>
    <lineage>
        <taxon>Eukaryota</taxon>
        <taxon>Fungi</taxon>
        <taxon>Dikarya</taxon>
        <taxon>Ascomycota</taxon>
        <taxon>Pezizomycotina</taxon>
        <taxon>Dothideomycetes</taxon>
        <taxon>Dothideomycetes incertae sedis</taxon>
        <taxon>Botryosphaeriales</taxon>
        <taxon>Botryosphaeriaceae</taxon>
        <taxon>Neofusicoccum</taxon>
    </lineage>
</organism>
<protein>
    <submittedName>
        <fullName evidence="1">Uncharacterized protein</fullName>
    </submittedName>
</protein>
<name>A0ACB5SG98_9PEZI</name>
<accession>A0ACB5SG98</accession>